<dbReference type="PANTHER" id="PTHR38110">
    <property type="entry name" value="CHROMOSOME 23, WHOLE GENOME SHOTGUN SEQUENCE"/>
    <property type="match status" value="1"/>
</dbReference>
<dbReference type="Proteomes" id="UP000291469">
    <property type="component" value="Chromosome"/>
</dbReference>
<dbReference type="InterPro" id="IPR052389">
    <property type="entry name" value="Sec_Metab_Biosynth-Assoc"/>
</dbReference>
<evidence type="ECO:0000313" key="4">
    <source>
        <dbReference type="Proteomes" id="UP000291469"/>
    </source>
</evidence>
<dbReference type="AlphaFoldDB" id="A0A411YG52"/>
<dbReference type="KEGG" id="erz:ER308_11690"/>
<name>A0A411YG52_9ACTN</name>
<dbReference type="InterPro" id="IPR029069">
    <property type="entry name" value="HotDog_dom_sf"/>
</dbReference>
<dbReference type="InterPro" id="IPR042171">
    <property type="entry name" value="Acyl-CoA_hotdog"/>
</dbReference>
<dbReference type="PANTHER" id="PTHR38110:SF1">
    <property type="entry name" value="THIOESTERASE DOMAIN-CONTAINING PROTEIN"/>
    <property type="match status" value="1"/>
</dbReference>
<gene>
    <name evidence="3" type="ORF">ER308_11690</name>
</gene>
<evidence type="ECO:0000313" key="3">
    <source>
        <dbReference type="EMBL" id="QBI20159.1"/>
    </source>
</evidence>
<sequence>MASGPGGELDVDTVLERGRPGVHHGVASERWSVGPALNGGYGLVLALRAIAAEVPAPDPLTVTGHFLSGLVPGPVEIAVAVHREGRRAAVATAAIRQEGEARVRAIARFGELPAAPDPQYLDVAPPSLPPPDACVGREPGAGNPLGIALLERVDWRVDPTARGWMIDGIPNGRPRQVGWLRFADGRPNDLLGLACLVDGIAPTVMELGIGGWVPTLELTVHLRAHPAAGWLRCALASHVVQGGLTDETCELWDGDGRFVAAARQLARLP</sequence>
<evidence type="ECO:0000259" key="2">
    <source>
        <dbReference type="Pfam" id="PF20789"/>
    </source>
</evidence>
<organism evidence="3 4">
    <name type="scientific">Egibacter rhizosphaerae</name>
    <dbReference type="NCBI Taxonomy" id="1670831"/>
    <lineage>
        <taxon>Bacteria</taxon>
        <taxon>Bacillati</taxon>
        <taxon>Actinomycetota</taxon>
        <taxon>Nitriliruptoria</taxon>
        <taxon>Egibacterales</taxon>
        <taxon>Egibacteraceae</taxon>
        <taxon>Egibacter</taxon>
    </lineage>
</organism>
<evidence type="ECO:0000259" key="1">
    <source>
        <dbReference type="Pfam" id="PF13622"/>
    </source>
</evidence>
<protein>
    <submittedName>
        <fullName evidence="3">Thioesterase family protein</fullName>
    </submittedName>
</protein>
<dbReference type="SUPFAM" id="SSF54637">
    <property type="entry name" value="Thioesterase/thiol ester dehydrase-isomerase"/>
    <property type="match status" value="2"/>
</dbReference>
<dbReference type="OrthoDB" id="5418286at2"/>
<dbReference type="Pfam" id="PF20789">
    <property type="entry name" value="4HBT_3C"/>
    <property type="match status" value="1"/>
</dbReference>
<feature type="domain" description="Acyl-CoA thioesterase-like C-terminal" evidence="2">
    <location>
        <begin position="133"/>
        <end position="266"/>
    </location>
</feature>
<dbReference type="Gene3D" id="2.40.160.210">
    <property type="entry name" value="Acyl-CoA thioesterase, double hotdog domain"/>
    <property type="match status" value="1"/>
</dbReference>
<dbReference type="Pfam" id="PF13622">
    <property type="entry name" value="4HBT_3"/>
    <property type="match status" value="1"/>
</dbReference>
<keyword evidence="4" id="KW-1185">Reference proteome</keyword>
<feature type="domain" description="Acyl-CoA thioesterase-like N-terminal HotDog" evidence="1">
    <location>
        <begin position="28"/>
        <end position="110"/>
    </location>
</feature>
<dbReference type="EMBL" id="CP036402">
    <property type="protein sequence ID" value="QBI20159.1"/>
    <property type="molecule type" value="Genomic_DNA"/>
</dbReference>
<reference evidence="3 4" key="1">
    <citation type="submission" date="2019-01" db="EMBL/GenBank/DDBJ databases">
        <title>Egibacter rhizosphaerae EGI 80759T.</title>
        <authorList>
            <person name="Chen D.-D."/>
            <person name="Tian Y."/>
            <person name="Jiao J.-Y."/>
            <person name="Zhang X.-T."/>
            <person name="Zhang Y.-G."/>
            <person name="Zhang Y."/>
            <person name="Xiao M."/>
            <person name="Shu W.-S."/>
            <person name="Li W.-J."/>
        </authorList>
    </citation>
    <scope>NUCLEOTIDE SEQUENCE [LARGE SCALE GENOMIC DNA]</scope>
    <source>
        <strain evidence="3 4">EGI 80759</strain>
    </source>
</reference>
<dbReference type="InterPro" id="IPR049450">
    <property type="entry name" value="ACOT8-like_C"/>
</dbReference>
<dbReference type="RefSeq" id="WP_131155156.1">
    <property type="nucleotide sequence ID" value="NZ_CP036402.1"/>
</dbReference>
<proteinExistence type="predicted"/>
<accession>A0A411YG52</accession>
<dbReference type="InterPro" id="IPR049449">
    <property type="entry name" value="TesB_ACOT8-like_N"/>
</dbReference>